<comment type="caution">
    <text evidence="1">The sequence shown here is derived from an EMBL/GenBank/DDBJ whole genome shotgun (WGS) entry which is preliminary data.</text>
</comment>
<evidence type="ECO:0000313" key="1">
    <source>
        <dbReference type="EMBL" id="KAK3045450.1"/>
    </source>
</evidence>
<keyword evidence="2" id="KW-1185">Reference proteome</keyword>
<protein>
    <submittedName>
        <fullName evidence="1">Uncharacterized protein</fullName>
    </submittedName>
</protein>
<gene>
    <name evidence="1" type="ORF">LTS18_013800</name>
</gene>
<reference evidence="1" key="1">
    <citation type="submission" date="2024-09" db="EMBL/GenBank/DDBJ databases">
        <title>Black Yeasts Isolated from many extreme environments.</title>
        <authorList>
            <person name="Coleine C."/>
            <person name="Stajich J.E."/>
            <person name="Selbmann L."/>
        </authorList>
    </citation>
    <scope>NUCLEOTIDE SEQUENCE</scope>
    <source>
        <strain evidence="1">CCFEE 5737</strain>
    </source>
</reference>
<dbReference type="EMBL" id="JAWDJW010010650">
    <property type="protein sequence ID" value="KAK3045450.1"/>
    <property type="molecule type" value="Genomic_DNA"/>
</dbReference>
<accession>A0ACC3CWD3</accession>
<sequence length="300" mass="34345">MCKVNLKLLSNFLEALPQASVKPKRIMLQTGAKNYGVHLGPVSTPQQEDDPRVTLEPNFYYPQEDYLFEYCKKHSIGWNVARPSFILGAVPDAAMNVCYPLAVYCTVQKHLGKPLDFWSDLNCWETQQTQSSAMLNGYLEEWMVLNDHTANQAFNAADDSPFTWGKAWPKMASWYGMDYTKPDLDAKYHEVNFAHDPPPRGFGPAGCMRFKFSLTQWAKQPEIQDAWKDIAEKNDLAEKGFRDIDRIFSFTDAAVAWGQQINFSMDKARSMGWHGHVSSYECIMETFQDFVKLKMIPPLP</sequence>
<organism evidence="1 2">
    <name type="scientific">Coniosporium uncinatum</name>
    <dbReference type="NCBI Taxonomy" id="93489"/>
    <lineage>
        <taxon>Eukaryota</taxon>
        <taxon>Fungi</taxon>
        <taxon>Dikarya</taxon>
        <taxon>Ascomycota</taxon>
        <taxon>Pezizomycotina</taxon>
        <taxon>Dothideomycetes</taxon>
        <taxon>Dothideomycetes incertae sedis</taxon>
        <taxon>Coniosporium</taxon>
    </lineage>
</organism>
<proteinExistence type="predicted"/>
<name>A0ACC3CWD3_9PEZI</name>
<evidence type="ECO:0000313" key="2">
    <source>
        <dbReference type="Proteomes" id="UP001186974"/>
    </source>
</evidence>
<dbReference type="Proteomes" id="UP001186974">
    <property type="component" value="Unassembled WGS sequence"/>
</dbReference>